<organism evidence="1 2">
    <name type="scientific">Paenibacillus cellulosilyticus</name>
    <dbReference type="NCBI Taxonomy" id="375489"/>
    <lineage>
        <taxon>Bacteria</taxon>
        <taxon>Bacillati</taxon>
        <taxon>Bacillota</taxon>
        <taxon>Bacilli</taxon>
        <taxon>Bacillales</taxon>
        <taxon>Paenibacillaceae</taxon>
        <taxon>Paenibacillus</taxon>
    </lineage>
</organism>
<keyword evidence="2" id="KW-1185">Reference proteome</keyword>
<name>A0A2V2YTB1_9BACL</name>
<proteinExistence type="predicted"/>
<evidence type="ECO:0000313" key="1">
    <source>
        <dbReference type="EMBL" id="PWV98511.1"/>
    </source>
</evidence>
<accession>A0A2V2YTB1</accession>
<dbReference type="Proteomes" id="UP000246635">
    <property type="component" value="Unassembled WGS sequence"/>
</dbReference>
<sequence length="103" mass="11917">MGKHKPMSFDDLLMELKGQKNVQEDPGNVPLEKLFHDAFMTKHSNVSSFAEFMEKGNFQADTLREISNIQDELFDRHVARETKFSNWQAMLDTAKKEHSDTLS</sequence>
<comment type="caution">
    <text evidence="1">The sequence shown here is derived from an EMBL/GenBank/DDBJ whole genome shotgun (WGS) entry which is preliminary data.</text>
</comment>
<dbReference type="RefSeq" id="WP_425452421.1">
    <property type="nucleotide sequence ID" value="NZ_CP054612.1"/>
</dbReference>
<evidence type="ECO:0000313" key="2">
    <source>
        <dbReference type="Proteomes" id="UP000246635"/>
    </source>
</evidence>
<dbReference type="AlphaFoldDB" id="A0A2V2YTB1"/>
<gene>
    <name evidence="1" type="ORF">DFQ01_11721</name>
</gene>
<protein>
    <submittedName>
        <fullName evidence="1">Uncharacterized protein</fullName>
    </submittedName>
</protein>
<dbReference type="EMBL" id="QGTQ01000017">
    <property type="protein sequence ID" value="PWV98511.1"/>
    <property type="molecule type" value="Genomic_DNA"/>
</dbReference>
<reference evidence="1 2" key="1">
    <citation type="submission" date="2018-05" db="EMBL/GenBank/DDBJ databases">
        <title>Genomic Encyclopedia of Type Strains, Phase III (KMG-III): the genomes of soil and plant-associated and newly described type strains.</title>
        <authorList>
            <person name="Whitman W."/>
        </authorList>
    </citation>
    <scope>NUCLEOTIDE SEQUENCE [LARGE SCALE GENOMIC DNA]</scope>
    <source>
        <strain evidence="1 2">CECT 5696</strain>
    </source>
</reference>